<keyword evidence="7 9" id="KW-0496">Mitochondrion</keyword>
<dbReference type="InParanoid" id="A0A1Y2FI08"/>
<sequence length="167" mass="18455">MSFLVRRSALPTLRAFSTTAGAASSSSVPASSEAPKAVAERPEGSVVQAGVVSGAPDEIFHRPVRIYRPSPPSTQSAKATSHHWRIDWEILQGAGRWENPLMGWASSADYMQGTHLKFDTKEQAIHFCEKQGYEFFVQEPHKSKGKPKNYAVNYKYSPGPLRIAHTK</sequence>
<dbReference type="PANTHER" id="PTHR12219">
    <property type="entry name" value="NADH-UBIQUINONE OXIDOREDUCTASE"/>
    <property type="match status" value="1"/>
</dbReference>
<evidence type="ECO:0000256" key="9">
    <source>
        <dbReference type="RuleBase" id="RU367010"/>
    </source>
</evidence>
<name>A0A1Y2FI08_9BASI</name>
<dbReference type="FunFam" id="3.30.160.190:FF:000001">
    <property type="entry name" value="NADH-ubiquinone oxidoreductase 21 kDa subunit mitochondrial"/>
    <property type="match status" value="1"/>
</dbReference>
<keyword evidence="8 9" id="KW-0472">Membrane</keyword>
<evidence type="ECO:0000256" key="1">
    <source>
        <dbReference type="ARBA" id="ARBA00005882"/>
    </source>
</evidence>
<proteinExistence type="inferred from homology"/>
<protein>
    <recommendedName>
        <fullName evidence="9">NADH dehydrogenase [ubiquinone] iron-sulfur protein 4, mitochondrial</fullName>
    </recommendedName>
</protein>
<dbReference type="Pfam" id="PF04800">
    <property type="entry name" value="NDUS4"/>
    <property type="match status" value="1"/>
</dbReference>
<evidence type="ECO:0000313" key="12">
    <source>
        <dbReference type="Proteomes" id="UP000193467"/>
    </source>
</evidence>
<comment type="function">
    <text evidence="9">Accessory subunit of the mitochondrial membrane respiratory chain NADH dehydrogenase (Complex I), that is believed not to be involved in catalysis. Complex I functions in the transfer of electrons from NADH to the respiratory chain. The immediate electron acceptor for the enzyme is believed to be ubiquinone.</text>
</comment>
<dbReference type="Proteomes" id="UP000193467">
    <property type="component" value="Unassembled WGS sequence"/>
</dbReference>
<keyword evidence="6 9" id="KW-0249">Electron transport</keyword>
<comment type="similarity">
    <text evidence="1 9">Belongs to the complex I NDUFS4 subunit family.</text>
</comment>
<accession>A0A1Y2FI08</accession>
<organism evidence="11 12">
    <name type="scientific">Leucosporidium creatinivorum</name>
    <dbReference type="NCBI Taxonomy" id="106004"/>
    <lineage>
        <taxon>Eukaryota</taxon>
        <taxon>Fungi</taxon>
        <taxon>Dikarya</taxon>
        <taxon>Basidiomycota</taxon>
        <taxon>Pucciniomycotina</taxon>
        <taxon>Microbotryomycetes</taxon>
        <taxon>Leucosporidiales</taxon>
        <taxon>Leucosporidium</taxon>
    </lineage>
</organism>
<dbReference type="InterPro" id="IPR006885">
    <property type="entry name" value="NADH_UbQ_FeS_4_mit-like"/>
</dbReference>
<evidence type="ECO:0000256" key="8">
    <source>
        <dbReference type="ARBA" id="ARBA00023136"/>
    </source>
</evidence>
<evidence type="ECO:0000256" key="10">
    <source>
        <dbReference type="SAM" id="MobiDB-lite"/>
    </source>
</evidence>
<feature type="compositionally biased region" description="Low complexity" evidence="10">
    <location>
        <begin position="21"/>
        <end position="37"/>
    </location>
</feature>
<dbReference type="GO" id="GO:0022900">
    <property type="term" value="P:electron transport chain"/>
    <property type="evidence" value="ECO:0007669"/>
    <property type="project" value="InterPro"/>
</dbReference>
<reference evidence="11 12" key="1">
    <citation type="submission" date="2016-07" db="EMBL/GenBank/DDBJ databases">
        <title>Pervasive Adenine N6-methylation of Active Genes in Fungi.</title>
        <authorList>
            <consortium name="DOE Joint Genome Institute"/>
            <person name="Mondo S.J."/>
            <person name="Dannebaum R.O."/>
            <person name="Kuo R.C."/>
            <person name="Labutti K."/>
            <person name="Haridas S."/>
            <person name="Kuo A."/>
            <person name="Salamov A."/>
            <person name="Ahrendt S.R."/>
            <person name="Lipzen A."/>
            <person name="Sullivan W."/>
            <person name="Andreopoulos W.B."/>
            <person name="Clum A."/>
            <person name="Lindquist E."/>
            <person name="Daum C."/>
            <person name="Ramamoorthy G.K."/>
            <person name="Gryganskyi A."/>
            <person name="Culley D."/>
            <person name="Magnuson J.K."/>
            <person name="James T.Y."/>
            <person name="O'Malley M.A."/>
            <person name="Stajich J.E."/>
            <person name="Spatafora J.W."/>
            <person name="Visel A."/>
            <person name="Grigoriev I.V."/>
        </authorList>
    </citation>
    <scope>NUCLEOTIDE SEQUENCE [LARGE SCALE GENOMIC DNA]</scope>
    <source>
        <strain evidence="11 12">62-1032</strain>
    </source>
</reference>
<evidence type="ECO:0000256" key="5">
    <source>
        <dbReference type="ARBA" id="ARBA00022946"/>
    </source>
</evidence>
<evidence type="ECO:0000256" key="2">
    <source>
        <dbReference type="ARBA" id="ARBA00022448"/>
    </source>
</evidence>
<evidence type="ECO:0000256" key="4">
    <source>
        <dbReference type="ARBA" id="ARBA00022792"/>
    </source>
</evidence>
<dbReference type="GO" id="GO:0005743">
    <property type="term" value="C:mitochondrial inner membrane"/>
    <property type="evidence" value="ECO:0007669"/>
    <property type="project" value="UniProtKB-SubCell"/>
</dbReference>
<keyword evidence="3 9" id="KW-0679">Respiratory chain</keyword>
<evidence type="ECO:0000313" key="11">
    <source>
        <dbReference type="EMBL" id="ORY83579.1"/>
    </source>
</evidence>
<evidence type="ECO:0000256" key="6">
    <source>
        <dbReference type="ARBA" id="ARBA00022982"/>
    </source>
</evidence>
<comment type="subcellular location">
    <subcellularLocation>
        <location evidence="9">Mitochondrion inner membrane</location>
        <topology evidence="9">Peripheral membrane protein</topology>
        <orientation evidence="9">Matrix side</orientation>
    </subcellularLocation>
</comment>
<evidence type="ECO:0000256" key="3">
    <source>
        <dbReference type="ARBA" id="ARBA00022660"/>
    </source>
</evidence>
<dbReference type="PANTHER" id="PTHR12219:SF8">
    <property type="entry name" value="NADH DEHYDROGENASE [UBIQUINONE] IRON-SULFUR PROTEIN 4, MITOCHONDRIAL"/>
    <property type="match status" value="1"/>
</dbReference>
<dbReference type="Gene3D" id="3.30.160.190">
    <property type="entry name" value="atu1810 like domain"/>
    <property type="match status" value="1"/>
</dbReference>
<dbReference type="STRING" id="106004.A0A1Y2FI08"/>
<keyword evidence="2 9" id="KW-0813">Transport</keyword>
<gene>
    <name evidence="11" type="ORF">BCR35DRAFT_303458</name>
</gene>
<evidence type="ECO:0000256" key="7">
    <source>
        <dbReference type="ARBA" id="ARBA00023128"/>
    </source>
</evidence>
<dbReference type="AlphaFoldDB" id="A0A1Y2FI08"/>
<dbReference type="InterPro" id="IPR038532">
    <property type="entry name" value="NDUFS4-like_sf"/>
</dbReference>
<keyword evidence="4 9" id="KW-0999">Mitochondrion inner membrane</keyword>
<comment type="caution">
    <text evidence="11">The sequence shown here is derived from an EMBL/GenBank/DDBJ whole genome shotgun (WGS) entry which is preliminary data.</text>
</comment>
<keyword evidence="5 9" id="KW-0809">Transit peptide</keyword>
<dbReference type="EMBL" id="MCGR01000019">
    <property type="protein sequence ID" value="ORY83579.1"/>
    <property type="molecule type" value="Genomic_DNA"/>
</dbReference>
<feature type="region of interest" description="Disordered" evidence="10">
    <location>
        <begin position="21"/>
        <end position="43"/>
    </location>
</feature>
<keyword evidence="12" id="KW-1185">Reference proteome</keyword>
<dbReference type="OrthoDB" id="2535287at2759"/>